<feature type="region of interest" description="Disordered" evidence="1">
    <location>
        <begin position="173"/>
        <end position="207"/>
    </location>
</feature>
<name>A0A8H4NG66_9HYPO</name>
<sequence length="246" mass="27004">MDADHGDNTFRRPDDDHDHDHDLIGLIEDSEMQEAAEAIDNPSDENPSDENSIAETEIEDTAETEVAAGSNQNTEDHNQNSTKKYLYYADEFSCRIETPRGHSLTNARNNAHIGQGRIRRFPAADIDRTKRLVSASKRAKKPVASSGSPSVDAVIQAHNAGFPILAITDASAATTSSPARMPLPNSRPRLDSPGTGLATPPRLPAEPEVQIIGSRERKDDYKQPVDQAAFIESEIEFYTTRPTDNK</sequence>
<keyword evidence="3" id="KW-1185">Reference proteome</keyword>
<dbReference type="Proteomes" id="UP000605986">
    <property type="component" value="Unassembled WGS sequence"/>
</dbReference>
<evidence type="ECO:0000313" key="2">
    <source>
        <dbReference type="EMBL" id="KAF4425198.1"/>
    </source>
</evidence>
<evidence type="ECO:0000256" key="1">
    <source>
        <dbReference type="SAM" id="MobiDB-lite"/>
    </source>
</evidence>
<feature type="region of interest" description="Disordered" evidence="1">
    <location>
        <begin position="1"/>
        <end position="82"/>
    </location>
</feature>
<evidence type="ECO:0000313" key="3">
    <source>
        <dbReference type="Proteomes" id="UP000605986"/>
    </source>
</evidence>
<reference evidence="2" key="1">
    <citation type="submission" date="2020-01" db="EMBL/GenBank/DDBJ databases">
        <title>Identification and distribution of gene clusters putatively required for synthesis of sphingolipid metabolism inhibitors in phylogenetically diverse species of the filamentous fungus Fusarium.</title>
        <authorList>
            <person name="Kim H.-S."/>
            <person name="Busman M."/>
            <person name="Brown D.W."/>
            <person name="Divon H."/>
            <person name="Uhlig S."/>
            <person name="Proctor R.H."/>
        </authorList>
    </citation>
    <scope>NUCLEOTIDE SEQUENCE</scope>
    <source>
        <strain evidence="2">NRRL 53441</strain>
    </source>
</reference>
<protein>
    <submittedName>
        <fullName evidence="2">Uncharacterized protein</fullName>
    </submittedName>
</protein>
<gene>
    <name evidence="2" type="ORF">F53441_14161</name>
</gene>
<organism evidence="2 3">
    <name type="scientific">Fusarium austroafricanum</name>
    <dbReference type="NCBI Taxonomy" id="2364996"/>
    <lineage>
        <taxon>Eukaryota</taxon>
        <taxon>Fungi</taxon>
        <taxon>Dikarya</taxon>
        <taxon>Ascomycota</taxon>
        <taxon>Pezizomycotina</taxon>
        <taxon>Sordariomycetes</taxon>
        <taxon>Hypocreomycetidae</taxon>
        <taxon>Hypocreales</taxon>
        <taxon>Nectriaceae</taxon>
        <taxon>Fusarium</taxon>
        <taxon>Fusarium concolor species complex</taxon>
    </lineage>
</organism>
<accession>A0A8H4NG66</accession>
<proteinExistence type="predicted"/>
<dbReference type="AlphaFoldDB" id="A0A8H4NG66"/>
<comment type="caution">
    <text evidence="2">The sequence shown here is derived from an EMBL/GenBank/DDBJ whole genome shotgun (WGS) entry which is preliminary data.</text>
</comment>
<feature type="compositionally biased region" description="Basic and acidic residues" evidence="1">
    <location>
        <begin position="1"/>
        <end position="23"/>
    </location>
</feature>
<feature type="compositionally biased region" description="Polar residues" evidence="1">
    <location>
        <begin position="69"/>
        <end position="82"/>
    </location>
</feature>
<dbReference type="EMBL" id="JAADJG010001090">
    <property type="protein sequence ID" value="KAF4425198.1"/>
    <property type="molecule type" value="Genomic_DNA"/>
</dbReference>